<gene>
    <name evidence="2" type="ORF">A2161_07675</name>
</gene>
<evidence type="ECO:0000313" key="2">
    <source>
        <dbReference type="EMBL" id="OGL48234.1"/>
    </source>
</evidence>
<reference evidence="2 3" key="1">
    <citation type="journal article" date="2016" name="Nat. Commun.">
        <title>Thousands of microbial genomes shed light on interconnected biogeochemical processes in an aquifer system.</title>
        <authorList>
            <person name="Anantharaman K."/>
            <person name="Brown C.T."/>
            <person name="Hug L.A."/>
            <person name="Sharon I."/>
            <person name="Castelle C.J."/>
            <person name="Probst A.J."/>
            <person name="Thomas B.C."/>
            <person name="Singh A."/>
            <person name="Wilkins M.J."/>
            <person name="Karaoz U."/>
            <person name="Brodie E.L."/>
            <person name="Williams K.H."/>
            <person name="Hubbard S.S."/>
            <person name="Banfield J.F."/>
        </authorList>
    </citation>
    <scope>NUCLEOTIDE SEQUENCE [LARGE SCALE GENOMIC DNA]</scope>
</reference>
<organism evidence="2 3">
    <name type="scientific">Candidatus Schekmanbacteria bacterium RBG_13_48_7</name>
    <dbReference type="NCBI Taxonomy" id="1817878"/>
    <lineage>
        <taxon>Bacteria</taxon>
        <taxon>Candidatus Schekmaniibacteriota</taxon>
    </lineage>
</organism>
<dbReference type="PANTHER" id="PTHR39966">
    <property type="entry name" value="BLL2471 PROTEIN-RELATED"/>
    <property type="match status" value="1"/>
</dbReference>
<dbReference type="EMBL" id="MGDD01000043">
    <property type="protein sequence ID" value="OGL48234.1"/>
    <property type="molecule type" value="Genomic_DNA"/>
</dbReference>
<protein>
    <recommendedName>
        <fullName evidence="1">Hemerythrin-like domain-containing protein</fullName>
    </recommendedName>
</protein>
<evidence type="ECO:0000313" key="3">
    <source>
        <dbReference type="Proteomes" id="UP000179266"/>
    </source>
</evidence>
<dbReference type="Pfam" id="PF01814">
    <property type="entry name" value="Hemerythrin"/>
    <property type="match status" value="1"/>
</dbReference>
<evidence type="ECO:0000259" key="1">
    <source>
        <dbReference type="Pfam" id="PF01814"/>
    </source>
</evidence>
<comment type="caution">
    <text evidence="2">The sequence shown here is derived from an EMBL/GenBank/DDBJ whole genome shotgun (WGS) entry which is preliminary data.</text>
</comment>
<dbReference type="AlphaFoldDB" id="A0A1F7S4N2"/>
<dbReference type="Gene3D" id="1.20.120.520">
    <property type="entry name" value="nmb1532 protein domain like"/>
    <property type="match status" value="1"/>
</dbReference>
<name>A0A1F7S4N2_9BACT</name>
<dbReference type="Proteomes" id="UP000179266">
    <property type="component" value="Unassembled WGS sequence"/>
</dbReference>
<dbReference type="PANTHER" id="PTHR39966:SF1">
    <property type="entry name" value="HEMERYTHRIN-LIKE DOMAIN-CONTAINING PROTEIN"/>
    <property type="match status" value="1"/>
</dbReference>
<sequence>MKCIEILMNEHGVIRKVLKILSFALEKLELGEKPPRKFFENGLDLIQNFVQNYHHCKEEYVLFEMLSKKRNNELINQIGSLKYQHERERQQISEIKKALNGYEKGNDIQRIRLIENLAAYISLQKLHLHWEDTNFYPTAKQEITEKEEQLLLEDFKKEDRKSPTNMIEKSDILMSEMESLI</sequence>
<proteinExistence type="predicted"/>
<dbReference type="CDD" id="cd12108">
    <property type="entry name" value="Hr-like"/>
    <property type="match status" value="1"/>
</dbReference>
<accession>A0A1F7S4N2</accession>
<dbReference type="GO" id="GO:0005886">
    <property type="term" value="C:plasma membrane"/>
    <property type="evidence" value="ECO:0007669"/>
    <property type="project" value="TreeGrafter"/>
</dbReference>
<feature type="domain" description="Hemerythrin-like" evidence="1">
    <location>
        <begin position="4"/>
        <end position="138"/>
    </location>
</feature>
<dbReference type="InterPro" id="IPR012312">
    <property type="entry name" value="Hemerythrin-like"/>
</dbReference>